<keyword evidence="4" id="KW-0489">Methyltransferase</keyword>
<feature type="domain" description="Methyltransferase" evidence="3">
    <location>
        <begin position="105"/>
        <end position="200"/>
    </location>
</feature>
<dbReference type="Proteomes" id="UP000620559">
    <property type="component" value="Unassembled WGS sequence"/>
</dbReference>
<dbReference type="PANTHER" id="PTHR43861">
    <property type="entry name" value="TRANS-ACONITATE 2-METHYLTRANSFERASE-RELATED"/>
    <property type="match status" value="1"/>
</dbReference>
<keyword evidence="1" id="KW-0808">Transferase</keyword>
<evidence type="ECO:0000313" key="4">
    <source>
        <dbReference type="EMBL" id="MBE9216954.1"/>
    </source>
</evidence>
<protein>
    <submittedName>
        <fullName evidence="4">Methyltransferase domain-containing protein</fullName>
    </submittedName>
</protein>
<sequence length="255" mass="28891">MNRNHRLDFLNYFRFATIFFIMLFGLLFYPINAAFANTSNNTSNNIYQYKSVASSDGIGKVYMGREISQVMGHQGAMWLERPTRETQEKPSKILSALDLKDTDVVADIGAGTGYMSFRIAPRVSDGKVFAVDIQPEMLDVINFYKKETNITNVEPILATPTNPNLPAKSVDLALMVDAYHEFEYPQEVMQGVVKSLKPGGKAVLVEYRGENPFLAIKRLHKMTQKQVKKEMKAVGLTWIETKELLPQQHLMIFGK</sequence>
<feature type="transmembrane region" description="Helical" evidence="2">
    <location>
        <begin position="12"/>
        <end position="31"/>
    </location>
</feature>
<dbReference type="AlphaFoldDB" id="A0A8J7FG99"/>
<keyword evidence="2" id="KW-0812">Transmembrane</keyword>
<dbReference type="InterPro" id="IPR041698">
    <property type="entry name" value="Methyltransf_25"/>
</dbReference>
<reference evidence="4" key="1">
    <citation type="submission" date="2020-10" db="EMBL/GenBank/DDBJ databases">
        <authorList>
            <person name="Castelo-Branco R."/>
            <person name="Eusebio N."/>
            <person name="Adriana R."/>
            <person name="Vieira A."/>
            <person name="Brugerolle De Fraissinette N."/>
            <person name="Rezende De Castro R."/>
            <person name="Schneider M.P."/>
            <person name="Vasconcelos V."/>
            <person name="Leao P.N."/>
        </authorList>
    </citation>
    <scope>NUCLEOTIDE SEQUENCE</scope>
    <source>
        <strain evidence="4">LEGE 06105</strain>
    </source>
</reference>
<gene>
    <name evidence="4" type="ORF">IQ247_30615</name>
</gene>
<dbReference type="EMBL" id="JADEWL010000228">
    <property type="protein sequence ID" value="MBE9216954.1"/>
    <property type="molecule type" value="Genomic_DNA"/>
</dbReference>
<keyword evidence="2" id="KW-0472">Membrane</keyword>
<keyword evidence="5" id="KW-1185">Reference proteome</keyword>
<evidence type="ECO:0000256" key="1">
    <source>
        <dbReference type="ARBA" id="ARBA00022679"/>
    </source>
</evidence>
<dbReference type="SUPFAM" id="SSF53335">
    <property type="entry name" value="S-adenosyl-L-methionine-dependent methyltransferases"/>
    <property type="match status" value="1"/>
</dbReference>
<comment type="caution">
    <text evidence="4">The sequence shown here is derived from an EMBL/GenBank/DDBJ whole genome shotgun (WGS) entry which is preliminary data.</text>
</comment>
<dbReference type="CDD" id="cd02440">
    <property type="entry name" value="AdoMet_MTases"/>
    <property type="match status" value="1"/>
</dbReference>
<dbReference type="Pfam" id="PF13649">
    <property type="entry name" value="Methyltransf_25"/>
    <property type="match status" value="1"/>
</dbReference>
<evidence type="ECO:0000259" key="3">
    <source>
        <dbReference type="Pfam" id="PF13649"/>
    </source>
</evidence>
<proteinExistence type="predicted"/>
<organism evidence="4 5">
    <name type="scientific">Plectonema cf. radiosum LEGE 06105</name>
    <dbReference type="NCBI Taxonomy" id="945769"/>
    <lineage>
        <taxon>Bacteria</taxon>
        <taxon>Bacillati</taxon>
        <taxon>Cyanobacteriota</taxon>
        <taxon>Cyanophyceae</taxon>
        <taxon>Oscillatoriophycideae</taxon>
        <taxon>Oscillatoriales</taxon>
        <taxon>Microcoleaceae</taxon>
        <taxon>Plectonema</taxon>
    </lineage>
</organism>
<keyword evidence="2" id="KW-1133">Transmembrane helix</keyword>
<accession>A0A8J7FG99</accession>
<dbReference type="Gene3D" id="3.40.50.150">
    <property type="entry name" value="Vaccinia Virus protein VP39"/>
    <property type="match status" value="1"/>
</dbReference>
<dbReference type="InterPro" id="IPR029063">
    <property type="entry name" value="SAM-dependent_MTases_sf"/>
</dbReference>
<evidence type="ECO:0000256" key="2">
    <source>
        <dbReference type="SAM" id="Phobius"/>
    </source>
</evidence>
<dbReference type="GO" id="GO:0032259">
    <property type="term" value="P:methylation"/>
    <property type="evidence" value="ECO:0007669"/>
    <property type="project" value="UniProtKB-KW"/>
</dbReference>
<name>A0A8J7FG99_9CYAN</name>
<evidence type="ECO:0000313" key="5">
    <source>
        <dbReference type="Proteomes" id="UP000620559"/>
    </source>
</evidence>
<dbReference type="GO" id="GO:0008168">
    <property type="term" value="F:methyltransferase activity"/>
    <property type="evidence" value="ECO:0007669"/>
    <property type="project" value="UniProtKB-KW"/>
</dbReference>